<dbReference type="STRING" id="331657.A0A4U0WXE3"/>
<dbReference type="Pfam" id="PF00487">
    <property type="entry name" value="FA_desaturase"/>
    <property type="match status" value="2"/>
</dbReference>
<proteinExistence type="predicted"/>
<feature type="domain" description="Fatty acid desaturase" evidence="3">
    <location>
        <begin position="135"/>
        <end position="219"/>
    </location>
</feature>
<evidence type="ECO:0000313" key="5">
    <source>
        <dbReference type="Proteomes" id="UP000308768"/>
    </source>
</evidence>
<keyword evidence="2" id="KW-1133">Transmembrane helix</keyword>
<dbReference type="PANTHER" id="PTHR32100">
    <property type="entry name" value="OMEGA-6 FATTY ACID DESATURASE, CHLOROPLASTIC"/>
    <property type="match status" value="1"/>
</dbReference>
<keyword evidence="2" id="KW-0812">Transmembrane</keyword>
<gene>
    <name evidence="4" type="ORF">B0A49_05780</name>
</gene>
<feature type="domain" description="Fatty acid desaturase" evidence="3">
    <location>
        <begin position="297"/>
        <end position="421"/>
    </location>
</feature>
<feature type="region of interest" description="Disordered" evidence="1">
    <location>
        <begin position="470"/>
        <end position="501"/>
    </location>
</feature>
<comment type="caution">
    <text evidence="4">The sequence shown here is derived from an EMBL/GenBank/DDBJ whole genome shotgun (WGS) entry which is preliminary data.</text>
</comment>
<feature type="compositionally biased region" description="Low complexity" evidence="1">
    <location>
        <begin position="20"/>
        <end position="51"/>
    </location>
</feature>
<name>A0A4U0WXE3_9PEZI</name>
<dbReference type="Proteomes" id="UP000308768">
    <property type="component" value="Unassembled WGS sequence"/>
</dbReference>
<reference evidence="4 5" key="1">
    <citation type="submission" date="2017-03" db="EMBL/GenBank/DDBJ databases">
        <title>Genomes of endolithic fungi from Antarctica.</title>
        <authorList>
            <person name="Coleine C."/>
            <person name="Masonjones S."/>
            <person name="Stajich J.E."/>
        </authorList>
    </citation>
    <scope>NUCLEOTIDE SEQUENCE [LARGE SCALE GENOMIC DNA]</scope>
    <source>
        <strain evidence="4 5">CCFEE 5187</strain>
    </source>
</reference>
<dbReference type="AlphaFoldDB" id="A0A4U0WXE3"/>
<accession>A0A4U0WXE3</accession>
<feature type="region of interest" description="Disordered" evidence="1">
    <location>
        <begin position="1"/>
        <end position="64"/>
    </location>
</feature>
<evidence type="ECO:0000256" key="2">
    <source>
        <dbReference type="SAM" id="Phobius"/>
    </source>
</evidence>
<dbReference type="GO" id="GO:0006629">
    <property type="term" value="P:lipid metabolic process"/>
    <property type="evidence" value="ECO:0007669"/>
    <property type="project" value="InterPro"/>
</dbReference>
<protein>
    <recommendedName>
        <fullName evidence="3">Fatty acid desaturase domain-containing protein</fullName>
    </recommendedName>
</protein>
<evidence type="ECO:0000313" key="4">
    <source>
        <dbReference type="EMBL" id="TKA68442.1"/>
    </source>
</evidence>
<dbReference type="CDD" id="cd03507">
    <property type="entry name" value="Delta12-FADS-like"/>
    <property type="match status" value="1"/>
</dbReference>
<evidence type="ECO:0000259" key="3">
    <source>
        <dbReference type="Pfam" id="PF00487"/>
    </source>
</evidence>
<evidence type="ECO:0000256" key="1">
    <source>
        <dbReference type="SAM" id="MobiDB-lite"/>
    </source>
</evidence>
<organism evidence="4 5">
    <name type="scientific">Cryomyces minteri</name>
    <dbReference type="NCBI Taxonomy" id="331657"/>
    <lineage>
        <taxon>Eukaryota</taxon>
        <taxon>Fungi</taxon>
        <taxon>Dikarya</taxon>
        <taxon>Ascomycota</taxon>
        <taxon>Pezizomycotina</taxon>
        <taxon>Dothideomycetes</taxon>
        <taxon>Dothideomycetes incertae sedis</taxon>
        <taxon>Cryomyces</taxon>
    </lineage>
</organism>
<feature type="transmembrane region" description="Helical" evidence="2">
    <location>
        <begin position="326"/>
        <end position="346"/>
    </location>
</feature>
<dbReference type="GO" id="GO:0016491">
    <property type="term" value="F:oxidoreductase activity"/>
    <property type="evidence" value="ECO:0007669"/>
    <property type="project" value="InterPro"/>
</dbReference>
<dbReference type="InterPro" id="IPR012171">
    <property type="entry name" value="Fatty_acid_desaturase"/>
</dbReference>
<dbReference type="OrthoDB" id="1461976at2759"/>
<dbReference type="EMBL" id="NAJN01000817">
    <property type="protein sequence ID" value="TKA68442.1"/>
    <property type="molecule type" value="Genomic_DNA"/>
</dbReference>
<sequence>MSTTALPRNEAMRRTAAVDSTPSTSSNSSAASPSDTPTQSPSSSSLSSLGSVDESLPKSSRGKMLDTYGNEFQIPDYTIKQIRDAIPAHCFERSGARGLAYVARDVASLAATFYVFNTYVTPETIPSTPVRAGLWALYTVIQGLFGTGLWVLAHECGHQSFSPSKTLNDTVGWICHSALLVPYFSWKISHGKHHKATGHLERDMVFIPKRREEYASRMGYLIHELSEVAEETPIATAIHMFSQQIGGWLMYLTTNVTDHNNHEKQVEGKGQGKKNGLWTGVNHFNPSSPLYERKDEKLIWLSDLGLAITASVLFLVGKNFGWMNLLVWYVIPYLWVNHWLVAITFLQHTDPTLPHYEGHTWTFARGAAATIDREFGFIGRHLLHGIIETHVLHHYISTIPFYNADEATETIKPVMGQHYRSDTKDGSIGFLKSMWTSARMCQWIEPSEGAEGEGKGVLFFRNRNGLGVPPQKIAEGQKTVPGHPGGKTTKMMLGADSDNES</sequence>
<keyword evidence="2" id="KW-0472">Membrane</keyword>
<feature type="transmembrane region" description="Helical" evidence="2">
    <location>
        <begin position="298"/>
        <end position="320"/>
    </location>
</feature>
<keyword evidence="5" id="KW-1185">Reference proteome</keyword>
<dbReference type="InterPro" id="IPR005804">
    <property type="entry name" value="FA_desaturase_dom"/>
</dbReference>